<keyword evidence="8 15" id="KW-0675">Receptor</keyword>
<dbReference type="InterPro" id="IPR000531">
    <property type="entry name" value="Beta-barrel_TonB"/>
</dbReference>
<dbReference type="GO" id="GO:0015344">
    <property type="term" value="F:siderophore uptake transmembrane transporter activity"/>
    <property type="evidence" value="ECO:0007669"/>
    <property type="project" value="TreeGrafter"/>
</dbReference>
<dbReference type="Pfam" id="PF00593">
    <property type="entry name" value="TonB_dep_Rec_b-barrel"/>
    <property type="match status" value="1"/>
</dbReference>
<gene>
    <name evidence="15" type="ORF">FSB75_07280</name>
</gene>
<dbReference type="InterPro" id="IPR008969">
    <property type="entry name" value="CarboxyPept-like_regulatory"/>
</dbReference>
<keyword evidence="3 10" id="KW-1134">Transmembrane beta strand</keyword>
<feature type="domain" description="TonB-dependent receptor-like beta-barrel" evidence="13">
    <location>
        <begin position="295"/>
        <end position="692"/>
    </location>
</feature>
<dbReference type="InterPro" id="IPR039426">
    <property type="entry name" value="TonB-dep_rcpt-like"/>
</dbReference>
<evidence type="ECO:0000256" key="4">
    <source>
        <dbReference type="ARBA" id="ARBA00022692"/>
    </source>
</evidence>
<dbReference type="PANTHER" id="PTHR30069">
    <property type="entry name" value="TONB-DEPENDENT OUTER MEMBRANE RECEPTOR"/>
    <property type="match status" value="1"/>
</dbReference>
<keyword evidence="5 12" id="KW-0732">Signal</keyword>
<keyword evidence="6 11" id="KW-0798">TonB box</keyword>
<evidence type="ECO:0000313" key="16">
    <source>
        <dbReference type="Proteomes" id="UP000321204"/>
    </source>
</evidence>
<protein>
    <submittedName>
        <fullName evidence="15">TonB-dependent receptor</fullName>
    </submittedName>
</protein>
<evidence type="ECO:0000256" key="10">
    <source>
        <dbReference type="PROSITE-ProRule" id="PRU01360"/>
    </source>
</evidence>
<keyword evidence="7 10" id="KW-0472">Membrane</keyword>
<feature type="signal peptide" evidence="12">
    <location>
        <begin position="1"/>
        <end position="38"/>
    </location>
</feature>
<dbReference type="InterPro" id="IPR037066">
    <property type="entry name" value="Plug_dom_sf"/>
</dbReference>
<proteinExistence type="inferred from homology"/>
<evidence type="ECO:0000259" key="14">
    <source>
        <dbReference type="Pfam" id="PF07715"/>
    </source>
</evidence>
<dbReference type="GO" id="GO:0009279">
    <property type="term" value="C:cell outer membrane"/>
    <property type="evidence" value="ECO:0007669"/>
    <property type="project" value="UniProtKB-SubCell"/>
</dbReference>
<evidence type="ECO:0000256" key="11">
    <source>
        <dbReference type="RuleBase" id="RU003357"/>
    </source>
</evidence>
<dbReference type="Pfam" id="PF13715">
    <property type="entry name" value="CarbopepD_reg_2"/>
    <property type="match status" value="1"/>
</dbReference>
<evidence type="ECO:0000256" key="6">
    <source>
        <dbReference type="ARBA" id="ARBA00023077"/>
    </source>
</evidence>
<comment type="subcellular location">
    <subcellularLocation>
        <location evidence="1 10">Cell outer membrane</location>
        <topology evidence="1 10">Multi-pass membrane protein</topology>
    </subcellularLocation>
</comment>
<keyword evidence="9 10" id="KW-0998">Cell outer membrane</keyword>
<accession>A0A5B8UH18</accession>
<dbReference type="PROSITE" id="PS52016">
    <property type="entry name" value="TONB_DEPENDENT_REC_3"/>
    <property type="match status" value="1"/>
</dbReference>
<dbReference type="InterPro" id="IPR036942">
    <property type="entry name" value="Beta-barrel_TonB_sf"/>
</dbReference>
<reference evidence="15 16" key="1">
    <citation type="journal article" date="2015" name="Int. J. Syst. Evol. Microbiol.">
        <title>Flavisolibacter ginsenosidimutans sp. nov., with ginsenoside-converting activity isolated from soil used for cultivating ginseng.</title>
        <authorList>
            <person name="Zhao Y."/>
            <person name="Liu Q."/>
            <person name="Kang M.S."/>
            <person name="Jin F."/>
            <person name="Yu H."/>
            <person name="Im W.T."/>
        </authorList>
    </citation>
    <scope>NUCLEOTIDE SEQUENCE [LARGE SCALE GENOMIC DNA]</scope>
    <source>
        <strain evidence="15 16">Gsoil 636</strain>
    </source>
</reference>
<dbReference type="GO" id="GO:0044718">
    <property type="term" value="P:siderophore transmembrane transport"/>
    <property type="evidence" value="ECO:0007669"/>
    <property type="project" value="TreeGrafter"/>
</dbReference>
<dbReference type="AlphaFoldDB" id="A0A5B8UH18"/>
<keyword evidence="2 10" id="KW-0813">Transport</keyword>
<evidence type="ECO:0000256" key="1">
    <source>
        <dbReference type="ARBA" id="ARBA00004571"/>
    </source>
</evidence>
<evidence type="ECO:0000256" key="12">
    <source>
        <dbReference type="SAM" id="SignalP"/>
    </source>
</evidence>
<evidence type="ECO:0000313" key="15">
    <source>
        <dbReference type="EMBL" id="QEC55702.1"/>
    </source>
</evidence>
<dbReference type="PANTHER" id="PTHR30069:SF29">
    <property type="entry name" value="HEMOGLOBIN AND HEMOGLOBIN-HAPTOGLOBIN-BINDING PROTEIN 1-RELATED"/>
    <property type="match status" value="1"/>
</dbReference>
<evidence type="ECO:0000256" key="7">
    <source>
        <dbReference type="ARBA" id="ARBA00023136"/>
    </source>
</evidence>
<sequence>MYHFVNLSVQPVKPRKHFFQLKFSAVFFFSLLSLFSHAQNTLSVRVKSEAGKQPLPGASVTVSPLNKGTSTDSTGLAVLTGLPDGAFQVEISFVGYSAVQKRLTLPVTKIIEVELEEAEGEDNPNIIVTATRTDRSIRNTPTRVEVIAGGEISENVSMRPGEIKMLLNETTGLITQQTSAVSNTANLRIQELEGRYTQVLRDGFPLYSGLSEGLSLVQIAPLDLKQVEIIKGSSSTLFGGGAIAGLINLVSKTPTEKRDLSFLANATSAGGFDLSGFYGQRFKNIGVTVFGSRNSGKAYDPSSTGFTAIPKFERYTITPRLFYYGNKTNLNAGVNFITEERLGGNMDYIKNNNAGYFEKNNSVRFTTQVGITHQINTHVSLNFKNSYNHFGRLTTIPSYQFDGLQQSSFSELSINAGENNLQWVGGVNLYTDKFSEVLHSNHPLRNYNYNTVGSFVQNTWSPTDKFSLESGLRGDYTSPYGFVLLPRVSALFRFSNRFTSRIGGGLGYKLPTIFTEESEERQFQNILPIDQNSAQYEKSIGANVDFTYSTSLDELKLSINPLFFYTRINHPLVLSSQGMQKAFVNVDGYTDSKGMDLSFRLTLDDIKFYTGYSYTIAQNHFGGQTATYPLAPKHKLHFDLVYEVDGSLRIALETYYTSQQQLADGSTGRSYWLTGALIEKSWKHFSLFINGEDLNNVKQTDWGAIYSGPITIPRFKDLYAPLEGRIINGGVKIKL</sequence>
<keyword evidence="4 10" id="KW-0812">Transmembrane</keyword>
<dbReference type="Gene3D" id="2.170.130.10">
    <property type="entry name" value="TonB-dependent receptor, plug domain"/>
    <property type="match status" value="1"/>
</dbReference>
<dbReference type="Proteomes" id="UP000321204">
    <property type="component" value="Chromosome"/>
</dbReference>
<dbReference type="KEGG" id="fgg:FSB75_07280"/>
<keyword evidence="16" id="KW-1185">Reference proteome</keyword>
<evidence type="ECO:0000256" key="8">
    <source>
        <dbReference type="ARBA" id="ARBA00023170"/>
    </source>
</evidence>
<dbReference type="EMBL" id="CP042433">
    <property type="protein sequence ID" value="QEC55702.1"/>
    <property type="molecule type" value="Genomic_DNA"/>
</dbReference>
<evidence type="ECO:0000256" key="9">
    <source>
        <dbReference type="ARBA" id="ARBA00023237"/>
    </source>
</evidence>
<dbReference type="Pfam" id="PF07715">
    <property type="entry name" value="Plug"/>
    <property type="match status" value="1"/>
</dbReference>
<feature type="chain" id="PRO_5023147694" evidence="12">
    <location>
        <begin position="39"/>
        <end position="735"/>
    </location>
</feature>
<name>A0A5B8UH18_9BACT</name>
<dbReference type="OrthoDB" id="1109239at2"/>
<dbReference type="SUPFAM" id="SSF49464">
    <property type="entry name" value="Carboxypeptidase regulatory domain-like"/>
    <property type="match status" value="1"/>
</dbReference>
<evidence type="ECO:0000259" key="13">
    <source>
        <dbReference type="Pfam" id="PF00593"/>
    </source>
</evidence>
<dbReference type="Gene3D" id="2.60.40.1120">
    <property type="entry name" value="Carboxypeptidase-like, regulatory domain"/>
    <property type="match status" value="1"/>
</dbReference>
<dbReference type="InterPro" id="IPR012910">
    <property type="entry name" value="Plug_dom"/>
</dbReference>
<organism evidence="15 16">
    <name type="scientific">Flavisolibacter ginsenosidimutans</name>
    <dbReference type="NCBI Taxonomy" id="661481"/>
    <lineage>
        <taxon>Bacteria</taxon>
        <taxon>Pseudomonadati</taxon>
        <taxon>Bacteroidota</taxon>
        <taxon>Chitinophagia</taxon>
        <taxon>Chitinophagales</taxon>
        <taxon>Chitinophagaceae</taxon>
        <taxon>Flavisolibacter</taxon>
    </lineage>
</organism>
<dbReference type="SUPFAM" id="SSF56935">
    <property type="entry name" value="Porins"/>
    <property type="match status" value="1"/>
</dbReference>
<evidence type="ECO:0000256" key="3">
    <source>
        <dbReference type="ARBA" id="ARBA00022452"/>
    </source>
</evidence>
<evidence type="ECO:0000256" key="5">
    <source>
        <dbReference type="ARBA" id="ARBA00022729"/>
    </source>
</evidence>
<comment type="similarity">
    <text evidence="10 11">Belongs to the TonB-dependent receptor family.</text>
</comment>
<dbReference type="Gene3D" id="2.40.170.20">
    <property type="entry name" value="TonB-dependent receptor, beta-barrel domain"/>
    <property type="match status" value="1"/>
</dbReference>
<feature type="domain" description="TonB-dependent receptor plug" evidence="14">
    <location>
        <begin position="137"/>
        <end position="245"/>
    </location>
</feature>
<evidence type="ECO:0000256" key="2">
    <source>
        <dbReference type="ARBA" id="ARBA00022448"/>
    </source>
</evidence>